<comment type="similarity">
    <text evidence="2">Belongs to the TspO/BZRP family.</text>
</comment>
<dbReference type="RefSeq" id="WP_243553896.1">
    <property type="nucleotide sequence ID" value="NZ_CP094528.1"/>
</dbReference>
<comment type="subcellular location">
    <subcellularLocation>
        <location evidence="1">Membrane</location>
        <topology evidence="1">Multi-pass membrane protein</topology>
    </subcellularLocation>
</comment>
<feature type="transmembrane region" description="Helical" evidence="6">
    <location>
        <begin position="108"/>
        <end position="125"/>
    </location>
</feature>
<feature type="transmembrane region" description="Helical" evidence="6">
    <location>
        <begin position="131"/>
        <end position="152"/>
    </location>
</feature>
<evidence type="ECO:0000256" key="5">
    <source>
        <dbReference type="ARBA" id="ARBA00023136"/>
    </source>
</evidence>
<dbReference type="Gene3D" id="1.20.1260.100">
    <property type="entry name" value="TspO/MBR protein"/>
    <property type="match status" value="1"/>
</dbReference>
<dbReference type="Proteomes" id="UP000832097">
    <property type="component" value="Chromosome"/>
</dbReference>
<keyword evidence="8" id="KW-1185">Reference proteome</keyword>
<evidence type="ECO:0000256" key="6">
    <source>
        <dbReference type="SAM" id="Phobius"/>
    </source>
</evidence>
<feature type="transmembrane region" description="Helical" evidence="6">
    <location>
        <begin position="227"/>
        <end position="246"/>
    </location>
</feature>
<name>A0ABY4BUQ9_9MICO</name>
<reference evidence="7 8" key="1">
    <citation type="submission" date="2022-03" db="EMBL/GenBank/DDBJ databases">
        <title>Mucilaginibacter sp. isolated from the gut of Protaetia brevitarsis seulensis larvae.</title>
        <authorList>
            <person name="Won M."/>
            <person name="Kim S.-J."/>
            <person name="Kwon S.-W."/>
        </authorList>
    </citation>
    <scope>NUCLEOTIDE SEQUENCE [LARGE SCALE GENOMIC DNA]</scope>
    <source>
        <strain evidence="7 8">CFWR-12</strain>
    </source>
</reference>
<dbReference type="InterPro" id="IPR038330">
    <property type="entry name" value="TspO/MBR-related_sf"/>
</dbReference>
<keyword evidence="4 6" id="KW-1133">Transmembrane helix</keyword>
<feature type="transmembrane region" description="Helical" evidence="6">
    <location>
        <begin position="70"/>
        <end position="96"/>
    </location>
</feature>
<accession>A0ABY4BUQ9</accession>
<dbReference type="PANTHER" id="PTHR33802:SF1">
    <property type="entry name" value="XK-RELATED PROTEIN"/>
    <property type="match status" value="1"/>
</dbReference>
<feature type="transmembrane region" description="Helical" evidence="6">
    <location>
        <begin position="164"/>
        <end position="190"/>
    </location>
</feature>
<sequence length="300" mass="30259">MSAERGSDPSAPAATPSAVPATGSDLARVWIVAITAVIAIAGAALGSGAFGGTPVQDAAGGALDADATLIAPAAPAFTIWSLIYFGLAAYAVWQALPAQRASARQRRVGYLVAASLLLNAAWLLVVQAGLLWLSVIVIALLLAVLCTAYAACVRHPPHRLADALLTDGVIGLYLGWVSVATAANVTAALVDAGFDGWGIPPAAWAIAVLALVTLVMIALAAFSRGGLAPMLSAVWGLVWIAVGRLTGEPASFAVGLAAIVAAVVVVVATLAIRFVTGRQERLGPVPDDGPDAPRHASESA</sequence>
<organism evidence="7 8">
    <name type="scientific">Agromyces larvae</name>
    <dbReference type="NCBI Taxonomy" id="2929802"/>
    <lineage>
        <taxon>Bacteria</taxon>
        <taxon>Bacillati</taxon>
        <taxon>Actinomycetota</taxon>
        <taxon>Actinomycetes</taxon>
        <taxon>Micrococcales</taxon>
        <taxon>Microbacteriaceae</taxon>
        <taxon>Agromyces</taxon>
    </lineage>
</organism>
<evidence type="ECO:0000313" key="7">
    <source>
        <dbReference type="EMBL" id="UOE42937.1"/>
    </source>
</evidence>
<feature type="transmembrane region" description="Helical" evidence="6">
    <location>
        <begin position="202"/>
        <end position="222"/>
    </location>
</feature>
<evidence type="ECO:0000256" key="2">
    <source>
        <dbReference type="ARBA" id="ARBA00007524"/>
    </source>
</evidence>
<dbReference type="Pfam" id="PF03073">
    <property type="entry name" value="TspO_MBR"/>
    <property type="match status" value="1"/>
</dbReference>
<evidence type="ECO:0000256" key="3">
    <source>
        <dbReference type="ARBA" id="ARBA00022692"/>
    </source>
</evidence>
<protein>
    <submittedName>
        <fullName evidence="7">Tryptophan-rich sensory protein</fullName>
    </submittedName>
</protein>
<keyword evidence="3 6" id="KW-0812">Transmembrane</keyword>
<feature type="transmembrane region" description="Helical" evidence="6">
    <location>
        <begin position="29"/>
        <end position="50"/>
    </location>
</feature>
<dbReference type="EMBL" id="CP094528">
    <property type="protein sequence ID" value="UOE42937.1"/>
    <property type="molecule type" value="Genomic_DNA"/>
</dbReference>
<evidence type="ECO:0000313" key="8">
    <source>
        <dbReference type="Proteomes" id="UP000832097"/>
    </source>
</evidence>
<proteinExistence type="inferred from homology"/>
<evidence type="ECO:0000256" key="1">
    <source>
        <dbReference type="ARBA" id="ARBA00004141"/>
    </source>
</evidence>
<feature type="transmembrane region" description="Helical" evidence="6">
    <location>
        <begin position="252"/>
        <end position="272"/>
    </location>
</feature>
<dbReference type="PANTHER" id="PTHR33802">
    <property type="entry name" value="SI:CH211-161H7.5-RELATED"/>
    <property type="match status" value="1"/>
</dbReference>
<evidence type="ECO:0000256" key="4">
    <source>
        <dbReference type="ARBA" id="ARBA00022989"/>
    </source>
</evidence>
<keyword evidence="5 6" id="KW-0472">Membrane</keyword>
<dbReference type="InterPro" id="IPR004307">
    <property type="entry name" value="TspO_MBR"/>
</dbReference>
<gene>
    <name evidence="7" type="ORF">MTO99_12145</name>
</gene>